<evidence type="ECO:0000256" key="1">
    <source>
        <dbReference type="ARBA" id="ARBA00022664"/>
    </source>
</evidence>
<dbReference type="GO" id="GO:0006397">
    <property type="term" value="P:mRNA processing"/>
    <property type="evidence" value="ECO:0007669"/>
    <property type="project" value="UniProtKB-KW"/>
</dbReference>
<feature type="compositionally biased region" description="Low complexity" evidence="3">
    <location>
        <begin position="519"/>
        <end position="531"/>
    </location>
</feature>
<feature type="region of interest" description="Disordered" evidence="3">
    <location>
        <begin position="201"/>
        <end position="255"/>
    </location>
</feature>
<feature type="compositionally biased region" description="Basic residues" evidence="3">
    <location>
        <begin position="438"/>
        <end position="457"/>
    </location>
</feature>
<feature type="compositionally biased region" description="Basic residues" evidence="3">
    <location>
        <begin position="342"/>
        <end position="380"/>
    </location>
</feature>
<evidence type="ECO:0000259" key="4">
    <source>
        <dbReference type="PROSITE" id="PS50158"/>
    </source>
</evidence>
<feature type="compositionally biased region" description="Acidic residues" evidence="3">
    <location>
        <begin position="935"/>
        <end position="944"/>
    </location>
</feature>
<accession>A0AAW0BEC2</accession>
<feature type="region of interest" description="Disordered" evidence="3">
    <location>
        <begin position="908"/>
        <end position="1051"/>
    </location>
</feature>
<organism evidence="5 6">
    <name type="scientific">Paramarasmius palmivorus</name>
    <dbReference type="NCBI Taxonomy" id="297713"/>
    <lineage>
        <taxon>Eukaryota</taxon>
        <taxon>Fungi</taxon>
        <taxon>Dikarya</taxon>
        <taxon>Basidiomycota</taxon>
        <taxon>Agaricomycotina</taxon>
        <taxon>Agaricomycetes</taxon>
        <taxon>Agaricomycetidae</taxon>
        <taxon>Agaricales</taxon>
        <taxon>Marasmiineae</taxon>
        <taxon>Marasmiaceae</taxon>
        <taxon>Paramarasmius</taxon>
    </lineage>
</organism>
<comment type="caution">
    <text evidence="5">The sequence shown here is derived from an EMBL/GenBank/DDBJ whole genome shotgun (WGS) entry which is preliminary data.</text>
</comment>
<evidence type="ECO:0000313" key="6">
    <source>
        <dbReference type="Proteomes" id="UP001383192"/>
    </source>
</evidence>
<feature type="compositionally biased region" description="Acidic residues" evidence="3">
    <location>
        <begin position="953"/>
        <end position="966"/>
    </location>
</feature>
<feature type="compositionally biased region" description="Low complexity" evidence="3">
    <location>
        <begin position="487"/>
        <end position="512"/>
    </location>
</feature>
<feature type="compositionally biased region" description="Basic and acidic residues" evidence="3">
    <location>
        <begin position="388"/>
        <end position="397"/>
    </location>
</feature>
<keyword evidence="2" id="KW-0479">Metal-binding</keyword>
<dbReference type="Pfam" id="PF03732">
    <property type="entry name" value="Retrotrans_gag"/>
    <property type="match status" value="1"/>
</dbReference>
<dbReference type="InterPro" id="IPR001878">
    <property type="entry name" value="Znf_CCHC"/>
</dbReference>
<reference evidence="5 6" key="1">
    <citation type="submission" date="2024-01" db="EMBL/GenBank/DDBJ databases">
        <title>A draft genome for a cacao thread blight-causing isolate of Paramarasmius palmivorus.</title>
        <authorList>
            <person name="Baruah I.K."/>
            <person name="Bukari Y."/>
            <person name="Amoako-Attah I."/>
            <person name="Meinhardt L.W."/>
            <person name="Bailey B.A."/>
            <person name="Cohen S.P."/>
        </authorList>
    </citation>
    <scope>NUCLEOTIDE SEQUENCE [LARGE SCALE GENOMIC DNA]</scope>
    <source>
        <strain evidence="5 6">GH-12</strain>
    </source>
</reference>
<evidence type="ECO:0000313" key="5">
    <source>
        <dbReference type="EMBL" id="KAK7024287.1"/>
    </source>
</evidence>
<feature type="compositionally biased region" description="Acidic residues" evidence="3">
    <location>
        <begin position="204"/>
        <end position="214"/>
    </location>
</feature>
<feature type="compositionally biased region" description="Polar residues" evidence="3">
    <location>
        <begin position="404"/>
        <end position="422"/>
    </location>
</feature>
<feature type="compositionally biased region" description="Basic residues" evidence="3">
    <location>
        <begin position="755"/>
        <end position="766"/>
    </location>
</feature>
<keyword evidence="2" id="KW-0862">Zinc</keyword>
<dbReference type="Proteomes" id="UP001383192">
    <property type="component" value="Unassembled WGS sequence"/>
</dbReference>
<feature type="compositionally biased region" description="Basic and acidic residues" evidence="3">
    <location>
        <begin position="331"/>
        <end position="341"/>
    </location>
</feature>
<feature type="region of interest" description="Disordered" evidence="3">
    <location>
        <begin position="724"/>
        <end position="817"/>
    </location>
</feature>
<feature type="compositionally biased region" description="Low complexity" evidence="3">
    <location>
        <begin position="33"/>
        <end position="49"/>
    </location>
</feature>
<feature type="compositionally biased region" description="Basic and acidic residues" evidence="3">
    <location>
        <begin position="222"/>
        <end position="234"/>
    </location>
</feature>
<feature type="domain" description="CCHC-type" evidence="4">
    <location>
        <begin position="830"/>
        <end position="846"/>
    </location>
</feature>
<feature type="compositionally biased region" description="Basic residues" evidence="3">
    <location>
        <begin position="533"/>
        <end position="556"/>
    </location>
</feature>
<name>A0AAW0BEC2_9AGAR</name>
<keyword evidence="6" id="KW-1185">Reference proteome</keyword>
<evidence type="ECO:0000256" key="3">
    <source>
        <dbReference type="SAM" id="MobiDB-lite"/>
    </source>
</evidence>
<dbReference type="GO" id="GO:0008270">
    <property type="term" value="F:zinc ion binding"/>
    <property type="evidence" value="ECO:0007669"/>
    <property type="project" value="UniProtKB-KW"/>
</dbReference>
<feature type="compositionally biased region" description="Basic and acidic residues" evidence="3">
    <location>
        <begin position="787"/>
        <end position="802"/>
    </location>
</feature>
<proteinExistence type="predicted"/>
<feature type="compositionally biased region" description="Low complexity" evidence="3">
    <location>
        <begin position="458"/>
        <end position="467"/>
    </location>
</feature>
<dbReference type="Pfam" id="PF00098">
    <property type="entry name" value="zf-CCHC"/>
    <property type="match status" value="1"/>
</dbReference>
<protein>
    <recommendedName>
        <fullName evidence="4">CCHC-type domain-containing protein</fullName>
    </recommendedName>
</protein>
<dbReference type="EMBL" id="JAYKXP010000127">
    <property type="protein sequence ID" value="KAK7024287.1"/>
    <property type="molecule type" value="Genomic_DNA"/>
</dbReference>
<dbReference type="SUPFAM" id="SSF57756">
    <property type="entry name" value="Retrovirus zinc finger-like domains"/>
    <property type="match status" value="1"/>
</dbReference>
<dbReference type="PROSITE" id="PS50158">
    <property type="entry name" value="ZF_CCHC"/>
    <property type="match status" value="1"/>
</dbReference>
<keyword evidence="2" id="KW-0863">Zinc-finger</keyword>
<feature type="region of interest" description="Disordered" evidence="3">
    <location>
        <begin position="1"/>
        <end position="60"/>
    </location>
</feature>
<dbReference type="GO" id="GO:0003676">
    <property type="term" value="F:nucleic acid binding"/>
    <property type="evidence" value="ECO:0007669"/>
    <property type="project" value="InterPro"/>
</dbReference>
<feature type="compositionally biased region" description="Basic residues" evidence="3">
    <location>
        <begin position="1"/>
        <end position="15"/>
    </location>
</feature>
<sequence>MASRTSRRYNLRRLSHRDNAAPAVADVGLPVQDQSSESSLTSQSTDNSLPSDPTSQVPPQARTYAEATQAHAIRRTSEDVPFPRVSGVLDAETVGNNGSTVVSDPRVVAIGGSISSSIGDYASTPNKNVYSGNKPGWTTVTRRRARSMEDLRKKTSKSNLKFEVPRDHLSEEQARVIREAENSLTPIQRAAICMRNEKIRCQDDDSSSESEEEVPVVKNPAKGKDVDHRARVEDYESDADDEQERTIPNDGNQTDVLIERLRDSADPDMDLAAQRDALETWNAARDSGIQVNAMRTVGIGEAGGSGSNNRDDAVEHPGVPLRNETEGVETPQDKAPKEKKSGGKKRRSRSRSRSRSKSKGKKTKGKRKSKSRSRSRKRKDAPKPMSSHYERKLEDAVRGGSKTPRPSQTPEYVAQPTNQLPKNSFLAKALKVNQSSKKERKRKQKPSKKRRHSKRKSSPSSSSSSSSDSEDDNNGGGKPPSDHSGLSDDSSSSSSESDSSTESGSSSSSSGDSSDDESTSSSSSDSSSSSGNHRSRRRKSKRKTYRQRSKGKRTIKPHPPPTYDGTPDAEKFHNWVMRTGQYCEEGNVPEDEQVMLASNFLRGKALSFFIQKVSRNHSRWTLVEFAKGLFNFCFPLNYRSQQRAKLDECRQGSRSVLEYAYEFEMLNNLVGTTSKREMAIKFWDGLHARIRRELHREKKNKEIHSYDEIFQAAELIELADMEFSTPYPHSRPSKSNNQSSHSNHHQRDKPQSHSDKRHSGRKHHNDRRPSSFQQGSSRGHSRPFGPRRFELSSENHNRDGGRGKSATPKFNGPKPSLTDAEKAELAAQNKCFNCKEVGHMARNCPRNNTFKSNGKRGPPGMSTNSLRYSLRDEDVVLSETTETLDHLSLNSLSISEPLISDEEMEELFSDLPQSPTNSDIGFHNTPPRLPVVEISSEDSEDDPDMPSLQGVTDTEDDWSDDSDSDESSAPASAVNGNSSYDSDSDSEYAGMPPLQDVSDTDDDWNDSSDSDSSESNGQPVGVQSDSSSESDEEYFTSHSWTPETAPEPLRPYKVDYDAPGVMPDNGKYHSCWFPCQYSEYIEDYRKVIKADTNVVNPDPPITIDDLCAERWDGKDKYTWASQAKQVYGYPDSPWSDFFLHGKVDEDWHPSVISDPLADAAQFILHDFAPFPGDEDRWGMTSSYRIDVWKVDDEFYEINDFGSEYEPIRVPKHLLETPGFQLATWYAKRLAEKRGIDFKFTGFKGLVNRMGDAYAQGLQYVLAAGIRAYPTPEDPSPNIGVRNRFQVLARPSAGVYFVRDRAERITSTILAGRLRDPNFAVVDWWKATIVRERNKRQRRRRTWIPDEQQHARLQRRREQIAQRRAYRMKRQGDVIANALEKCLEDSAPYPGDPEHLVTMYSSRFSAWTASDDRRVVHMVDREQPAV</sequence>
<gene>
    <name evidence="5" type="ORF">VNI00_016411</name>
</gene>
<dbReference type="SMART" id="SM00343">
    <property type="entry name" value="ZnF_C2HC"/>
    <property type="match status" value="1"/>
</dbReference>
<dbReference type="Gene3D" id="4.10.60.10">
    <property type="entry name" value="Zinc finger, CCHC-type"/>
    <property type="match status" value="1"/>
</dbReference>
<dbReference type="InterPro" id="IPR005162">
    <property type="entry name" value="Retrotrans_gag_dom"/>
</dbReference>
<feature type="region of interest" description="Disordered" evidence="3">
    <location>
        <begin position="299"/>
        <end position="568"/>
    </location>
</feature>
<feature type="compositionally biased region" description="Acidic residues" evidence="3">
    <location>
        <begin position="998"/>
        <end position="1012"/>
    </location>
</feature>
<dbReference type="InterPro" id="IPR036875">
    <property type="entry name" value="Znf_CCHC_sf"/>
</dbReference>
<evidence type="ECO:0000256" key="2">
    <source>
        <dbReference type="PROSITE-ProRule" id="PRU00047"/>
    </source>
</evidence>
<keyword evidence="1" id="KW-0507">mRNA processing</keyword>